<keyword evidence="6" id="KW-1185">Reference proteome</keyword>
<reference evidence="5 6" key="1">
    <citation type="submission" date="2007-06" db="EMBL/GenBank/DDBJ databases">
        <authorList>
            <person name="Shimkets L."/>
            <person name="Ferriera S."/>
            <person name="Johnson J."/>
            <person name="Kravitz S."/>
            <person name="Beeson K."/>
            <person name="Sutton G."/>
            <person name="Rogers Y.-H."/>
            <person name="Friedman R."/>
            <person name="Frazier M."/>
            <person name="Venter J.C."/>
        </authorList>
    </citation>
    <scope>NUCLEOTIDE SEQUENCE [LARGE SCALE GENOMIC DNA]</scope>
    <source>
        <strain evidence="5 6">SIR-1</strain>
    </source>
</reference>
<evidence type="ECO:0000256" key="3">
    <source>
        <dbReference type="ARBA" id="ARBA00023157"/>
    </source>
</evidence>
<evidence type="ECO:0000256" key="2">
    <source>
        <dbReference type="ARBA" id="ARBA00022737"/>
    </source>
</evidence>
<proteinExistence type="predicted"/>
<comment type="caution">
    <text evidence="5">The sequence shown here is derived from an EMBL/GenBank/DDBJ whole genome shotgun (WGS) entry which is preliminary data.</text>
</comment>
<dbReference type="Proteomes" id="UP000005801">
    <property type="component" value="Unassembled WGS sequence"/>
</dbReference>
<name>A6GH12_9BACT</name>
<protein>
    <submittedName>
        <fullName evidence="5">Putative lipoprotein</fullName>
    </submittedName>
</protein>
<evidence type="ECO:0000313" key="5">
    <source>
        <dbReference type="EMBL" id="EDM74844.1"/>
    </source>
</evidence>
<gene>
    <name evidence="5" type="ORF">PPSIR1_31083</name>
</gene>
<accession>A6GH12</accession>
<evidence type="ECO:0000256" key="1">
    <source>
        <dbReference type="ARBA" id="ARBA00022729"/>
    </source>
</evidence>
<keyword evidence="1" id="KW-0732">Signal</keyword>
<evidence type="ECO:0000256" key="4">
    <source>
        <dbReference type="SAM" id="MobiDB-lite"/>
    </source>
</evidence>
<keyword evidence="5" id="KW-0449">Lipoprotein</keyword>
<dbReference type="AlphaFoldDB" id="A6GH12"/>
<feature type="compositionally biased region" description="Acidic residues" evidence="4">
    <location>
        <begin position="20"/>
        <end position="36"/>
    </location>
</feature>
<dbReference type="InterPro" id="IPR011936">
    <property type="entry name" value="Myxo_disulph_rpt"/>
</dbReference>
<feature type="region of interest" description="Disordered" evidence="4">
    <location>
        <begin position="17"/>
        <end position="44"/>
    </location>
</feature>
<dbReference type="PANTHER" id="PTHR38934">
    <property type="entry name" value="HYPHALLY REGULATED CELL WALL PROTEIN 1"/>
    <property type="match status" value="1"/>
</dbReference>
<keyword evidence="2" id="KW-0677">Repeat</keyword>
<evidence type="ECO:0000313" key="6">
    <source>
        <dbReference type="Proteomes" id="UP000005801"/>
    </source>
</evidence>
<dbReference type="PANTHER" id="PTHR38934:SF6">
    <property type="entry name" value="CHROMOSOME UNDETERMINED SCAFFOLD_176, WHOLE GENOME SHOTGUN SEQUENCE"/>
    <property type="match status" value="1"/>
</dbReference>
<dbReference type="Pfam" id="PF13948">
    <property type="entry name" value="DUF4215"/>
    <property type="match status" value="3"/>
</dbReference>
<keyword evidence="3" id="KW-1015">Disulfide bond</keyword>
<dbReference type="STRING" id="391625.PPSIR1_31083"/>
<organism evidence="5 6">
    <name type="scientific">Plesiocystis pacifica SIR-1</name>
    <dbReference type="NCBI Taxonomy" id="391625"/>
    <lineage>
        <taxon>Bacteria</taxon>
        <taxon>Pseudomonadati</taxon>
        <taxon>Myxococcota</taxon>
        <taxon>Polyangia</taxon>
        <taxon>Nannocystales</taxon>
        <taxon>Nannocystaceae</taxon>
        <taxon>Plesiocystis</taxon>
    </lineage>
</organism>
<dbReference type="NCBIfam" id="TIGR02232">
    <property type="entry name" value="myxo_disulf_rpt"/>
    <property type="match status" value="5"/>
</dbReference>
<dbReference type="eggNOG" id="COG1361">
    <property type="taxonomic scope" value="Bacteria"/>
</dbReference>
<sequence>MTSLTCGIALLSACPSDDGAGSDDVGEAGTEEESTEEGPTSTCGDGIVEGEEQCDLGAGNSDSGSCTSACTVAECGDGFVYTEFEECDDGNDSNNDACTNQCTAAMCGDGYVQPGEECDDGNDNNGDDCNNACLPGNCGDGIIQEGEQCDDGNTDTDDECPACELAYCGDGYVQAGVEECDDGNDSSNDECVATFCTFNVCGDGHIYEGVEECDDGNLADTDACPSTCTEAVCGDGFIQEGVEECDDANDVDDDFCQNGCISNGYFEDFETGDLMTLPWVTSGNAVWFAGPAGAYGGSEYGGVSGNIGNSGTSSLEVVLEMPQDGEVRFWHSESTENNFDYLRFFIDDTEQDTWSGMNAWAEAVYPVSTGMHTFRWSYTKDGSLDGGQDTVYVDDIYIGPPN</sequence>
<dbReference type="EMBL" id="ABCS01000113">
    <property type="protein sequence ID" value="EDM74844.1"/>
    <property type="molecule type" value="Genomic_DNA"/>
</dbReference>
<dbReference type="eggNOG" id="COG5184">
    <property type="taxonomic scope" value="Bacteria"/>
</dbReference>